<evidence type="ECO:0000313" key="2">
    <source>
        <dbReference type="EMBL" id="ARN81467.1"/>
    </source>
</evidence>
<dbReference type="AlphaFoldDB" id="A0A1W6MV72"/>
<evidence type="ECO:0008006" key="4">
    <source>
        <dbReference type="Google" id="ProtNLM"/>
    </source>
</evidence>
<feature type="transmembrane region" description="Helical" evidence="1">
    <location>
        <begin position="410"/>
        <end position="430"/>
    </location>
</feature>
<dbReference type="KEGG" id="mbry:B1812_10735"/>
<dbReference type="PANTHER" id="PTHR38454:SF1">
    <property type="entry name" value="INTEGRAL MEMBRANE PROTEIN"/>
    <property type="match status" value="1"/>
</dbReference>
<sequence length="765" mass="82807">MKAWEAQIRAAPQGEDAGLYRSAGGIFLLCALALAYPFLSGEYTIPWDAKAHFQPQFAFLAHALHRGESPFWTPNVFAGMPQIADPQSLIFSPFFLLAAAIVPEPSFWLEDFIILAMLAMGGLALMAYFRDRGWHAGGALLAALAFAFGGSASWRIQHTGQIMSLAWLPVTLWLLARALDGRSALWGAAAGVSAAFMVLGRDQIAFLSVLLLAAYAVFRFATDAASWKTAIRPLVSGALAGGALIAVPLLFTLLLAAQSNRPSIDLDGAFKGSLPPGSFFTLICANLFGVDGPLKDFWGPPSQAFGTTDIYLARNMATIYLGALPLVALAASFGKRFLAPAEIRFFVAALAVLVIYALGRYTPLFAAIFHIPGVDLWRRPADATFLIGVILALLGGYGLSLLLKGEARANLGALALLATLLLALCVGVAVDKGRLAQVSGPLMIAAFSWALAIGVAIFAPRLASSQGVAALALIGAATALDLGVSNKPNESTALPPSQFDVLRAGTKNETIALLKEKLKGQPPDHRDRIELAAIDFHWPNASLVHDLDHDLGYNPIRLKLFEDTTGAIDHVALPDQRRFSKLYPRYRSPISDLLGLRYIATGVPIEEIDPRLEPGDVVEIARTKDAHVYEYSRALPRVLLPACVQRANFEDMMEDGVWPNVDFHETVLLEKPTMCRHAGTIHSGEARIASYENTRVVVDVVAPPGGGWLVLNDVWHPWWFAYVDGVETPVLRANVMFRAVDAPEGRHRIEFRFEPLRGALKGWLG</sequence>
<keyword evidence="3" id="KW-1185">Reference proteome</keyword>
<feature type="transmembrane region" description="Helical" evidence="1">
    <location>
        <begin position="205"/>
        <end position="222"/>
    </location>
</feature>
<keyword evidence="1" id="KW-1133">Transmembrane helix</keyword>
<feature type="transmembrane region" description="Helical" evidence="1">
    <location>
        <begin position="160"/>
        <end position="176"/>
    </location>
</feature>
<name>A0A1W6MV72_9HYPH</name>
<accession>A0A1W6MV72</accession>
<proteinExistence type="predicted"/>
<dbReference type="STRING" id="655015.B1812_10735"/>
<evidence type="ECO:0000256" key="1">
    <source>
        <dbReference type="SAM" id="Phobius"/>
    </source>
</evidence>
<gene>
    <name evidence="2" type="ORF">B1812_10735</name>
</gene>
<dbReference type="PANTHER" id="PTHR38454">
    <property type="entry name" value="INTEGRAL MEMBRANE PROTEIN-RELATED"/>
    <property type="match status" value="1"/>
</dbReference>
<feature type="transmembrane region" description="Helical" evidence="1">
    <location>
        <begin position="442"/>
        <end position="460"/>
    </location>
</feature>
<feature type="transmembrane region" description="Helical" evidence="1">
    <location>
        <begin position="311"/>
        <end position="333"/>
    </location>
</feature>
<protein>
    <recommendedName>
        <fullName evidence="4">YfhO family protein</fullName>
    </recommendedName>
</protein>
<dbReference type="OrthoDB" id="9772884at2"/>
<feature type="transmembrane region" description="Helical" evidence="1">
    <location>
        <begin position="467"/>
        <end position="484"/>
    </location>
</feature>
<feature type="transmembrane region" description="Helical" evidence="1">
    <location>
        <begin position="136"/>
        <end position="154"/>
    </location>
</feature>
<feature type="transmembrane region" description="Helical" evidence="1">
    <location>
        <begin position="345"/>
        <end position="371"/>
    </location>
</feature>
<feature type="transmembrane region" description="Helical" evidence="1">
    <location>
        <begin position="234"/>
        <end position="257"/>
    </location>
</feature>
<feature type="transmembrane region" description="Helical" evidence="1">
    <location>
        <begin position="183"/>
        <end position="199"/>
    </location>
</feature>
<evidence type="ECO:0000313" key="3">
    <source>
        <dbReference type="Proteomes" id="UP000193978"/>
    </source>
</evidence>
<dbReference type="InterPro" id="IPR018580">
    <property type="entry name" value="Uncharacterised_YfhO"/>
</dbReference>
<keyword evidence="1" id="KW-0472">Membrane</keyword>
<feature type="transmembrane region" description="Helical" evidence="1">
    <location>
        <begin position="112"/>
        <end position="129"/>
    </location>
</feature>
<feature type="transmembrane region" description="Helical" evidence="1">
    <location>
        <begin position="20"/>
        <end position="39"/>
    </location>
</feature>
<dbReference type="RefSeq" id="WP_085771576.1">
    <property type="nucleotide sequence ID" value="NZ_AP027149.1"/>
</dbReference>
<keyword evidence="1" id="KW-0812">Transmembrane</keyword>
<dbReference type="EMBL" id="CP019948">
    <property type="protein sequence ID" value="ARN81467.1"/>
    <property type="molecule type" value="Genomic_DNA"/>
</dbReference>
<dbReference type="Proteomes" id="UP000193978">
    <property type="component" value="Chromosome"/>
</dbReference>
<reference evidence="2 3" key="1">
    <citation type="submission" date="2017-02" db="EMBL/GenBank/DDBJ databases">
        <authorList>
            <person name="Peterson S.W."/>
        </authorList>
    </citation>
    <scope>NUCLEOTIDE SEQUENCE [LARGE SCALE GENOMIC DNA]</scope>
    <source>
        <strain evidence="2 3">S285</strain>
    </source>
</reference>
<organism evidence="2 3">
    <name type="scientific">Methylocystis bryophila</name>
    <dbReference type="NCBI Taxonomy" id="655015"/>
    <lineage>
        <taxon>Bacteria</taxon>
        <taxon>Pseudomonadati</taxon>
        <taxon>Pseudomonadota</taxon>
        <taxon>Alphaproteobacteria</taxon>
        <taxon>Hyphomicrobiales</taxon>
        <taxon>Methylocystaceae</taxon>
        <taxon>Methylocystis</taxon>
    </lineage>
</organism>
<feature type="transmembrane region" description="Helical" evidence="1">
    <location>
        <begin position="383"/>
        <end position="403"/>
    </location>
</feature>